<keyword evidence="1" id="KW-1133">Transmembrane helix</keyword>
<feature type="transmembrane region" description="Helical" evidence="1">
    <location>
        <begin position="171"/>
        <end position="192"/>
    </location>
</feature>
<name>A0ABM6Y2J9_9PROT</name>
<proteinExistence type="predicted"/>
<feature type="transmembrane region" description="Helical" evidence="1">
    <location>
        <begin position="55"/>
        <end position="78"/>
    </location>
</feature>
<dbReference type="InterPro" id="IPR032816">
    <property type="entry name" value="VTT_dom"/>
</dbReference>
<dbReference type="EMBL" id="CP031555">
    <property type="protein sequence ID" value="AXO16155.1"/>
    <property type="molecule type" value="Genomic_DNA"/>
</dbReference>
<feature type="domain" description="VTT" evidence="2">
    <location>
        <begin position="35"/>
        <end position="156"/>
    </location>
</feature>
<dbReference type="RefSeq" id="WP_064788820.1">
    <property type="nucleotide sequence ID" value="NZ_CP031555.1"/>
</dbReference>
<evidence type="ECO:0000313" key="4">
    <source>
        <dbReference type="Proteomes" id="UP000256971"/>
    </source>
</evidence>
<reference evidence="3 4" key="1">
    <citation type="submission" date="2018-08" db="EMBL/GenBank/DDBJ databases">
        <title>Complete genome sequence of type strain Thalassospira indica MCCC 1A01103T, isolated from isolated from deep seawater of the Indian Ocean.</title>
        <authorList>
            <person name="Liu Y."/>
        </authorList>
    </citation>
    <scope>NUCLEOTIDE SEQUENCE [LARGE SCALE GENOMIC DNA]</scope>
    <source>
        <strain evidence="3 4">PB8BT</strain>
    </source>
</reference>
<keyword evidence="4" id="KW-1185">Reference proteome</keyword>
<dbReference type="Pfam" id="PF09335">
    <property type="entry name" value="VTT_dom"/>
    <property type="match status" value="1"/>
</dbReference>
<feature type="transmembrane region" description="Helical" evidence="1">
    <location>
        <begin position="20"/>
        <end position="43"/>
    </location>
</feature>
<dbReference type="Proteomes" id="UP000256971">
    <property type="component" value="Chromosome"/>
</dbReference>
<feature type="transmembrane region" description="Helical" evidence="1">
    <location>
        <begin position="105"/>
        <end position="123"/>
    </location>
</feature>
<dbReference type="InterPro" id="IPR051311">
    <property type="entry name" value="DedA_domain"/>
</dbReference>
<feature type="transmembrane region" description="Helical" evidence="1">
    <location>
        <begin position="135"/>
        <end position="159"/>
    </location>
</feature>
<accession>A0ABM6Y2J9</accession>
<dbReference type="PANTHER" id="PTHR42709">
    <property type="entry name" value="ALKALINE PHOSPHATASE LIKE PROTEIN"/>
    <property type="match status" value="1"/>
</dbReference>
<protein>
    <submittedName>
        <fullName evidence="3">DedA family protein</fullName>
    </submittedName>
</protein>
<sequence length="195" mass="21590">MIRSLYDWTMNLAGHRHAGLALFFIAAIESSVFPIPPDILLIPMIIAAPTRAWRYALICLVGSVLGGLVGYGIGFFLFETVGQPVLELYGYADKFDQFRDYYNDWGAWAVFIAGVTPFPYKVITILSGVTALDPVVFTLASILARGLRFFVIAALIWKFGPVIRDFIERRLGLVFTIFIVVLVGGFAAIKLIPHG</sequence>
<evidence type="ECO:0000256" key="1">
    <source>
        <dbReference type="SAM" id="Phobius"/>
    </source>
</evidence>
<organism evidence="3 4">
    <name type="scientific">Thalassospira indica</name>
    <dbReference type="NCBI Taxonomy" id="1891279"/>
    <lineage>
        <taxon>Bacteria</taxon>
        <taxon>Pseudomonadati</taxon>
        <taxon>Pseudomonadota</taxon>
        <taxon>Alphaproteobacteria</taxon>
        <taxon>Rhodospirillales</taxon>
        <taxon>Thalassospiraceae</taxon>
        <taxon>Thalassospira</taxon>
    </lineage>
</organism>
<gene>
    <name evidence="3" type="ORF">DY252_19435</name>
</gene>
<dbReference type="PANTHER" id="PTHR42709:SF11">
    <property type="entry name" value="DEDA FAMILY PROTEIN"/>
    <property type="match status" value="1"/>
</dbReference>
<keyword evidence="1" id="KW-0812">Transmembrane</keyword>
<evidence type="ECO:0000313" key="3">
    <source>
        <dbReference type="EMBL" id="AXO16155.1"/>
    </source>
</evidence>
<keyword evidence="1" id="KW-0472">Membrane</keyword>
<evidence type="ECO:0000259" key="2">
    <source>
        <dbReference type="Pfam" id="PF09335"/>
    </source>
</evidence>